<keyword evidence="1" id="KW-0812">Transmembrane</keyword>
<keyword evidence="1" id="KW-1133">Transmembrane helix</keyword>
<reference evidence="2 3" key="1">
    <citation type="submission" date="2016-11" db="EMBL/GenBank/DDBJ databases">
        <authorList>
            <person name="Jaros S."/>
            <person name="Januszkiewicz K."/>
            <person name="Wedrychowicz H."/>
        </authorList>
    </citation>
    <scope>NUCLEOTIDE SEQUENCE [LARGE SCALE GENOMIC DNA]</scope>
    <source>
        <strain evidence="2 3">CGMCC 4.5723</strain>
    </source>
</reference>
<feature type="transmembrane region" description="Helical" evidence="1">
    <location>
        <begin position="107"/>
        <end position="127"/>
    </location>
</feature>
<dbReference type="AlphaFoldDB" id="A0A1M6N9N6"/>
<organism evidence="2 3">
    <name type="scientific">Nocardiopsis flavescens</name>
    <dbReference type="NCBI Taxonomy" id="758803"/>
    <lineage>
        <taxon>Bacteria</taxon>
        <taxon>Bacillati</taxon>
        <taxon>Actinomycetota</taxon>
        <taxon>Actinomycetes</taxon>
        <taxon>Streptosporangiales</taxon>
        <taxon>Nocardiopsidaceae</taxon>
        <taxon>Nocardiopsis</taxon>
    </lineage>
</organism>
<evidence type="ECO:0000256" key="1">
    <source>
        <dbReference type="SAM" id="Phobius"/>
    </source>
</evidence>
<evidence type="ECO:0000313" key="2">
    <source>
        <dbReference type="EMBL" id="SHJ92393.1"/>
    </source>
</evidence>
<name>A0A1M6N9N6_9ACTN</name>
<gene>
    <name evidence="2" type="ORF">SAMN05421803_111123</name>
</gene>
<keyword evidence="3" id="KW-1185">Reference proteome</keyword>
<protein>
    <recommendedName>
        <fullName evidence="4">Sporulation protein YtfJ (Spore_YtfJ)</fullName>
    </recommendedName>
</protein>
<evidence type="ECO:0000313" key="3">
    <source>
        <dbReference type="Proteomes" id="UP000184452"/>
    </source>
</evidence>
<proteinExistence type="predicted"/>
<dbReference type="STRING" id="758803.SAMN05421803_111123"/>
<dbReference type="EMBL" id="FQZK01000011">
    <property type="protein sequence ID" value="SHJ92393.1"/>
    <property type="molecule type" value="Genomic_DNA"/>
</dbReference>
<sequence length="162" mass="16250">MSESAAARRAARHPAVAALSELVERTGGSARAGTVFGTPVSDGATTVVPVARVAALTLMGGGSGRFLATDGDGAGGVGALRARPAGFLVLDGSGARFESIRQPATALVLPLAVIGAVVATRIVGVSLREVRRRRRIAARAAVAASAMGTAAQEPCAEPRPRE</sequence>
<keyword evidence="1" id="KW-0472">Membrane</keyword>
<dbReference type="Proteomes" id="UP000184452">
    <property type="component" value="Unassembled WGS sequence"/>
</dbReference>
<accession>A0A1M6N9N6</accession>
<evidence type="ECO:0008006" key="4">
    <source>
        <dbReference type="Google" id="ProtNLM"/>
    </source>
</evidence>
<dbReference type="RefSeq" id="WP_073380623.1">
    <property type="nucleotide sequence ID" value="NZ_FQZK01000011.1"/>
</dbReference>